<dbReference type="InterPro" id="IPR027417">
    <property type="entry name" value="P-loop_NTPase"/>
</dbReference>
<dbReference type="PANTHER" id="PTHR30486:SF16">
    <property type="entry name" value="TWITCHING MOTILITY PROTEIN PILT"/>
    <property type="match status" value="1"/>
</dbReference>
<dbReference type="SMART" id="SM00382">
    <property type="entry name" value="AAA"/>
    <property type="match status" value="1"/>
</dbReference>
<sequence length="379" mass="42015">MTTELVGQQEGLRYTLQQLLRAMVEKGASDMHITSGTPPLLRIDGTVVPLKLPPLMPADTRQLCYSVLSEEQVAHFEQRNELDLSFGMKGLARFRANIYMQRGAVAAAFRQIPFRIMNFDELGLPPVVLDITAKPRGLVLVTGPTGSGKTTTLASIIDKINSEQRLHILTIEDPIEYLHPHKLSLVNQREIGSDTASFKDALRYALRQDPDVVLVGEMRDLETVESALTIAETGHLVFATLHTNSAISTINRIIDVFPPHQQSQVRQQLSFTLVAVMTQLLLPRANGPGRVMAMEVMIPNAAIRNLIREDKLHQIYSQMQMGQAGSGMQTMAQSLVSLYQRRMITLEEALAAAADGDEIRAMLEPRQAMSSRSNLAKQP</sequence>
<dbReference type="InterPro" id="IPR006321">
    <property type="entry name" value="PilT/PilU"/>
</dbReference>
<dbReference type="OrthoDB" id="9805147at2"/>
<dbReference type="PROSITE" id="PS00662">
    <property type="entry name" value="T2SP_E"/>
    <property type="match status" value="1"/>
</dbReference>
<name>A0A150QCA6_SORCE</name>
<dbReference type="Pfam" id="PF00437">
    <property type="entry name" value="T2SSE"/>
    <property type="match status" value="1"/>
</dbReference>
<evidence type="ECO:0000256" key="1">
    <source>
        <dbReference type="ARBA" id="ARBA00006611"/>
    </source>
</evidence>
<feature type="domain" description="Bacterial type II secretion system protein E" evidence="2">
    <location>
        <begin position="206"/>
        <end position="220"/>
    </location>
</feature>
<gene>
    <name evidence="3" type="ORF">BE15_34290</name>
</gene>
<dbReference type="InterPro" id="IPR050921">
    <property type="entry name" value="T4SS_GSP_E_ATPase"/>
</dbReference>
<dbReference type="InterPro" id="IPR001482">
    <property type="entry name" value="T2SS/T4SS_dom"/>
</dbReference>
<evidence type="ECO:0000313" key="3">
    <source>
        <dbReference type="EMBL" id="KYF65610.1"/>
    </source>
</evidence>
<protein>
    <submittedName>
        <fullName evidence="3">Type IV pili twitching motility protein PilT</fullName>
    </submittedName>
</protein>
<dbReference type="NCBIfam" id="TIGR01420">
    <property type="entry name" value="pilT_fam"/>
    <property type="match status" value="1"/>
</dbReference>
<accession>A0A150QCA6</accession>
<dbReference type="Gene3D" id="3.30.450.90">
    <property type="match status" value="1"/>
</dbReference>
<comment type="caution">
    <text evidence="3">The sequence shown here is derived from an EMBL/GenBank/DDBJ whole genome shotgun (WGS) entry which is preliminary data.</text>
</comment>
<dbReference type="PANTHER" id="PTHR30486">
    <property type="entry name" value="TWITCHING MOTILITY PROTEIN PILT"/>
    <property type="match status" value="1"/>
</dbReference>
<dbReference type="InterPro" id="IPR003593">
    <property type="entry name" value="AAA+_ATPase"/>
</dbReference>
<dbReference type="AlphaFoldDB" id="A0A150QCA6"/>
<organism evidence="3 4">
    <name type="scientific">Sorangium cellulosum</name>
    <name type="common">Polyangium cellulosum</name>
    <dbReference type="NCBI Taxonomy" id="56"/>
    <lineage>
        <taxon>Bacteria</taxon>
        <taxon>Pseudomonadati</taxon>
        <taxon>Myxococcota</taxon>
        <taxon>Polyangia</taxon>
        <taxon>Polyangiales</taxon>
        <taxon>Polyangiaceae</taxon>
        <taxon>Sorangium</taxon>
    </lineage>
</organism>
<proteinExistence type="inferred from homology"/>
<dbReference type="Gene3D" id="3.40.50.300">
    <property type="entry name" value="P-loop containing nucleotide triphosphate hydrolases"/>
    <property type="match status" value="1"/>
</dbReference>
<dbReference type="CDD" id="cd01131">
    <property type="entry name" value="PilT"/>
    <property type="match status" value="1"/>
</dbReference>
<dbReference type="SUPFAM" id="SSF52540">
    <property type="entry name" value="P-loop containing nucleoside triphosphate hydrolases"/>
    <property type="match status" value="1"/>
</dbReference>
<evidence type="ECO:0000259" key="2">
    <source>
        <dbReference type="PROSITE" id="PS00662"/>
    </source>
</evidence>
<dbReference type="GO" id="GO:0016887">
    <property type="term" value="F:ATP hydrolysis activity"/>
    <property type="evidence" value="ECO:0007669"/>
    <property type="project" value="InterPro"/>
</dbReference>
<comment type="similarity">
    <text evidence="1">Belongs to the GSP E family.</text>
</comment>
<dbReference type="GO" id="GO:0005524">
    <property type="term" value="F:ATP binding"/>
    <property type="evidence" value="ECO:0007669"/>
    <property type="project" value="InterPro"/>
</dbReference>
<dbReference type="Proteomes" id="UP000075260">
    <property type="component" value="Unassembled WGS sequence"/>
</dbReference>
<dbReference type="EMBL" id="JEMA01000820">
    <property type="protein sequence ID" value="KYF65610.1"/>
    <property type="molecule type" value="Genomic_DNA"/>
</dbReference>
<reference evidence="3 4" key="1">
    <citation type="submission" date="2014-02" db="EMBL/GenBank/DDBJ databases">
        <title>The small core and large imbalanced accessory genome model reveals a collaborative survival strategy of Sorangium cellulosum strains in nature.</title>
        <authorList>
            <person name="Han K."/>
            <person name="Peng R."/>
            <person name="Blom J."/>
            <person name="Li Y.-Z."/>
        </authorList>
    </citation>
    <scope>NUCLEOTIDE SEQUENCE [LARGE SCALE GENOMIC DNA]</scope>
    <source>
        <strain evidence="3 4">So0008-312</strain>
    </source>
</reference>
<evidence type="ECO:0000313" key="4">
    <source>
        <dbReference type="Proteomes" id="UP000075260"/>
    </source>
</evidence>
<dbReference type="RefSeq" id="WP_061611007.1">
    <property type="nucleotide sequence ID" value="NZ_CP162579.1"/>
</dbReference>